<evidence type="ECO:0000313" key="4">
    <source>
        <dbReference type="Proteomes" id="UP000009131"/>
    </source>
</evidence>
<keyword evidence="4" id="KW-1185">Reference proteome</keyword>
<proteinExistence type="inferred from homology"/>
<dbReference type="AlphaFoldDB" id="G7DXL6"/>
<dbReference type="InterPro" id="IPR036249">
    <property type="entry name" value="Thioredoxin-like_sf"/>
</dbReference>
<dbReference type="PANTHER" id="PTHR12452:SF0">
    <property type="entry name" value="THIOREDOXIN DOMAIN-CONTAINING PROTEIN 17"/>
    <property type="match status" value="1"/>
</dbReference>
<comment type="similarity">
    <text evidence="1">Belongs to the thioredoxin family.</text>
</comment>
<evidence type="ECO:0000259" key="2">
    <source>
        <dbReference type="Pfam" id="PF06110"/>
    </source>
</evidence>
<feature type="domain" description="Thioredoxin" evidence="2">
    <location>
        <begin position="16"/>
        <end position="103"/>
    </location>
</feature>
<protein>
    <recommendedName>
        <fullName evidence="2">Thioredoxin domain-containing protein</fullName>
    </recommendedName>
</protein>
<dbReference type="InterPro" id="IPR010357">
    <property type="entry name" value="TXNDC17_dom"/>
</dbReference>
<dbReference type="InterPro" id="IPR045108">
    <property type="entry name" value="TXNDC17-like"/>
</dbReference>
<organism evidence="3 4">
    <name type="scientific">Mixia osmundae (strain CBS 9802 / IAM 14324 / JCM 22182 / KY 12970)</name>
    <dbReference type="NCBI Taxonomy" id="764103"/>
    <lineage>
        <taxon>Eukaryota</taxon>
        <taxon>Fungi</taxon>
        <taxon>Dikarya</taxon>
        <taxon>Basidiomycota</taxon>
        <taxon>Pucciniomycotina</taxon>
        <taxon>Mixiomycetes</taxon>
        <taxon>Mixiales</taxon>
        <taxon>Mixiaceae</taxon>
        <taxon>Mixia</taxon>
    </lineage>
</organism>
<dbReference type="HOGENOM" id="CLU_120161_1_0_1"/>
<dbReference type="RefSeq" id="XP_014569813.1">
    <property type="nucleotide sequence ID" value="XM_014714327.1"/>
</dbReference>
<name>G7DXL6_MIXOS</name>
<dbReference type="Proteomes" id="UP000009131">
    <property type="component" value="Unassembled WGS sequence"/>
</dbReference>
<dbReference type="Gene3D" id="3.40.30.10">
    <property type="entry name" value="Glutaredoxin"/>
    <property type="match status" value="1"/>
</dbReference>
<accession>G7DXL6</accession>
<reference evidence="3 4" key="1">
    <citation type="journal article" date="2011" name="J. Gen. Appl. Microbiol.">
        <title>Draft genome sequencing of the enigmatic basidiomycete Mixia osmundae.</title>
        <authorList>
            <person name="Nishida H."/>
            <person name="Nagatsuka Y."/>
            <person name="Sugiyama J."/>
        </authorList>
    </citation>
    <scope>NUCLEOTIDE SEQUENCE [LARGE SCALE GENOMIC DNA]</scope>
    <source>
        <strain evidence="4">CBS 9802 / IAM 14324 / JCM 22182 / KY 12970</strain>
    </source>
</reference>
<dbReference type="GO" id="GO:0047134">
    <property type="term" value="F:protein-disulfide reductase [NAD(P)H] activity"/>
    <property type="evidence" value="ECO:0007669"/>
    <property type="project" value="InterPro"/>
</dbReference>
<dbReference type="EMBL" id="BABT02000061">
    <property type="protein sequence ID" value="GAA95326.1"/>
    <property type="molecule type" value="Genomic_DNA"/>
</dbReference>
<dbReference type="OrthoDB" id="78947at2759"/>
<evidence type="ECO:0000256" key="1">
    <source>
        <dbReference type="ARBA" id="ARBA00008987"/>
    </source>
</evidence>
<reference evidence="3 4" key="2">
    <citation type="journal article" date="2012" name="Open Biol.">
        <title>Characteristics of nucleosomes and linker DNA regions on the genome of the basidiomycete Mixia osmundae revealed by mono- and dinucleosome mapping.</title>
        <authorList>
            <person name="Nishida H."/>
            <person name="Kondo S."/>
            <person name="Matsumoto T."/>
            <person name="Suzuki Y."/>
            <person name="Yoshikawa H."/>
            <person name="Taylor T.D."/>
            <person name="Sugiyama J."/>
        </authorList>
    </citation>
    <scope>NUCLEOTIDE SEQUENCE [LARGE SCALE GENOMIC DNA]</scope>
    <source>
        <strain evidence="4">CBS 9802 / IAM 14324 / JCM 22182 / KY 12970</strain>
    </source>
</reference>
<dbReference type="SUPFAM" id="SSF52833">
    <property type="entry name" value="Thioredoxin-like"/>
    <property type="match status" value="1"/>
</dbReference>
<dbReference type="PANTHER" id="PTHR12452">
    <property type="entry name" value="42-9-9 PROTEIN-RELATED"/>
    <property type="match status" value="1"/>
</dbReference>
<dbReference type="GO" id="GO:0005829">
    <property type="term" value="C:cytosol"/>
    <property type="evidence" value="ECO:0007669"/>
    <property type="project" value="TreeGrafter"/>
</dbReference>
<dbReference type="Pfam" id="PF06110">
    <property type="entry name" value="TXD17-like_Trx"/>
    <property type="match status" value="1"/>
</dbReference>
<dbReference type="eggNOG" id="ENOG502SB8S">
    <property type="taxonomic scope" value="Eukaryota"/>
</dbReference>
<comment type="caution">
    <text evidence="3">The sequence shown here is derived from an EMBL/GenBank/DDBJ whole genome shotgun (WGS) entry which is preliminary data.</text>
</comment>
<dbReference type="STRING" id="764103.G7DXL6"/>
<gene>
    <name evidence="3" type="primary">Mo01983</name>
    <name evidence="3" type="ORF">E5Q_01983</name>
</gene>
<evidence type="ECO:0000313" key="3">
    <source>
        <dbReference type="EMBL" id="GAA95326.1"/>
    </source>
</evidence>
<sequence>MGFIELEEASDSVYRLTEALKNYPQACYVLFLSSRDATTQEMWCGDCTEAWPILQAAFNVGPEKDCLIVWAGSKREWKDEANPLRALPLSLTEIPTLIKLRAVTHSGSDSLASRIGGRLGEHDCKKVEEVIAFLS</sequence>
<dbReference type="InParanoid" id="G7DXL6"/>